<dbReference type="GO" id="GO:0005886">
    <property type="term" value="C:plasma membrane"/>
    <property type="evidence" value="ECO:0007669"/>
    <property type="project" value="UniProtKB-SubCell"/>
</dbReference>
<evidence type="ECO:0000256" key="6">
    <source>
        <dbReference type="ARBA" id="ARBA00023136"/>
    </source>
</evidence>
<dbReference type="EMBL" id="MCGH01000002">
    <property type="protein sequence ID" value="ODM05043.1"/>
    <property type="molecule type" value="Genomic_DNA"/>
</dbReference>
<dbReference type="EMBL" id="MCGI01000001">
    <property type="protein sequence ID" value="ODM14106.1"/>
    <property type="molecule type" value="Genomic_DNA"/>
</dbReference>
<evidence type="ECO:0000256" key="4">
    <source>
        <dbReference type="ARBA" id="ARBA00022692"/>
    </source>
</evidence>
<sequence length="263" mass="29061">MKRDKGDFRLRKEISQRRFILSAILTFIIIFAGWWALCASGNVRELFLPSPIKVIGDIVAGAKNGSLWVNMGYSIFRITMGFLLSVAIGVPLGILAGSFKPLEAIIAPICEFIRYMPVPAFVPLVMVWCGIGEAAKITIVFLGCFFQLVLMIADDARSVSDDLLSSSYTLGTTRWTTVTKVLIPAMAPKMMLTLRMMIGWGWTYLTVAELVASSSGLGYSILKAQRFLHTESIFSGILVIGILGLITDRLFAFAIKKMFPWAE</sequence>
<accession>A0A1E3B0U5</accession>
<comment type="similarity">
    <text evidence="7">Belongs to the binding-protein-dependent transport system permease family.</text>
</comment>
<name>A0A1E3B0U5_9FIRM</name>
<dbReference type="InterPro" id="IPR000515">
    <property type="entry name" value="MetI-like"/>
</dbReference>
<dbReference type="PANTHER" id="PTHR30151:SF0">
    <property type="entry name" value="ABC TRANSPORTER PERMEASE PROTEIN MJ0413-RELATED"/>
    <property type="match status" value="1"/>
</dbReference>
<feature type="transmembrane region" description="Helical" evidence="7">
    <location>
        <begin position="20"/>
        <end position="37"/>
    </location>
</feature>
<keyword evidence="5 7" id="KW-1133">Transmembrane helix</keyword>
<dbReference type="RefSeq" id="WP_044967398.1">
    <property type="nucleotide sequence ID" value="NZ_DAWDRA010000223.1"/>
</dbReference>
<dbReference type="GeneID" id="93300196"/>
<dbReference type="AlphaFoldDB" id="A0A1E3B0U5"/>
<evidence type="ECO:0000256" key="7">
    <source>
        <dbReference type="RuleBase" id="RU363032"/>
    </source>
</evidence>
<dbReference type="SUPFAM" id="SSF161098">
    <property type="entry name" value="MetI-like"/>
    <property type="match status" value="1"/>
</dbReference>
<keyword evidence="3" id="KW-1003">Cell membrane</keyword>
<keyword evidence="2 7" id="KW-0813">Transport</keyword>
<feature type="transmembrane region" description="Helical" evidence="7">
    <location>
        <begin position="75"/>
        <end position="97"/>
    </location>
</feature>
<comment type="subcellular location">
    <subcellularLocation>
        <location evidence="1 7">Cell membrane</location>
        <topology evidence="1 7">Multi-pass membrane protein</topology>
    </subcellularLocation>
</comment>
<evidence type="ECO:0000313" key="12">
    <source>
        <dbReference type="Proteomes" id="UP000095003"/>
    </source>
</evidence>
<evidence type="ECO:0000313" key="10">
    <source>
        <dbReference type="EMBL" id="ODM14106.1"/>
    </source>
</evidence>
<evidence type="ECO:0000256" key="1">
    <source>
        <dbReference type="ARBA" id="ARBA00004651"/>
    </source>
</evidence>
<evidence type="ECO:0000256" key="2">
    <source>
        <dbReference type="ARBA" id="ARBA00022448"/>
    </source>
</evidence>
<evidence type="ECO:0000259" key="8">
    <source>
        <dbReference type="PROSITE" id="PS50928"/>
    </source>
</evidence>
<dbReference type="InterPro" id="IPR035906">
    <property type="entry name" value="MetI-like_sf"/>
</dbReference>
<feature type="transmembrane region" description="Helical" evidence="7">
    <location>
        <begin position="233"/>
        <end position="255"/>
    </location>
</feature>
<dbReference type="PANTHER" id="PTHR30151">
    <property type="entry name" value="ALKANE SULFONATE ABC TRANSPORTER-RELATED, MEMBRANE SUBUNIT"/>
    <property type="match status" value="1"/>
</dbReference>
<keyword evidence="4 7" id="KW-0812">Transmembrane</keyword>
<organism evidence="10 12">
    <name type="scientific">Eisenbergiella tayi</name>
    <dbReference type="NCBI Taxonomy" id="1432052"/>
    <lineage>
        <taxon>Bacteria</taxon>
        <taxon>Bacillati</taxon>
        <taxon>Bacillota</taxon>
        <taxon>Clostridia</taxon>
        <taxon>Lachnospirales</taxon>
        <taxon>Lachnospiraceae</taxon>
        <taxon>Eisenbergiella</taxon>
    </lineage>
</organism>
<dbReference type="Gene3D" id="1.10.3720.10">
    <property type="entry name" value="MetI-like"/>
    <property type="match status" value="1"/>
</dbReference>
<evidence type="ECO:0000256" key="3">
    <source>
        <dbReference type="ARBA" id="ARBA00022475"/>
    </source>
</evidence>
<dbReference type="Pfam" id="PF00528">
    <property type="entry name" value="BPD_transp_1"/>
    <property type="match status" value="1"/>
</dbReference>
<feature type="domain" description="ABC transmembrane type-1" evidence="8">
    <location>
        <begin position="71"/>
        <end position="251"/>
    </location>
</feature>
<evidence type="ECO:0000313" key="11">
    <source>
        <dbReference type="Proteomes" id="UP000094067"/>
    </source>
</evidence>
<keyword evidence="6 7" id="KW-0472">Membrane</keyword>
<dbReference type="PATRIC" id="fig|1432052.3.peg.2000"/>
<dbReference type="GO" id="GO:0055085">
    <property type="term" value="P:transmembrane transport"/>
    <property type="evidence" value="ECO:0007669"/>
    <property type="project" value="InterPro"/>
</dbReference>
<evidence type="ECO:0000256" key="5">
    <source>
        <dbReference type="ARBA" id="ARBA00022989"/>
    </source>
</evidence>
<comment type="caution">
    <text evidence="10">The sequence shown here is derived from an EMBL/GenBank/DDBJ whole genome shotgun (WGS) entry which is preliminary data.</text>
</comment>
<dbReference type="Proteomes" id="UP000095003">
    <property type="component" value="Unassembled WGS sequence"/>
</dbReference>
<evidence type="ECO:0000313" key="9">
    <source>
        <dbReference type="EMBL" id="ODM05043.1"/>
    </source>
</evidence>
<feature type="transmembrane region" description="Helical" evidence="7">
    <location>
        <begin position="199"/>
        <end position="221"/>
    </location>
</feature>
<dbReference type="CDD" id="cd06261">
    <property type="entry name" value="TM_PBP2"/>
    <property type="match status" value="1"/>
</dbReference>
<dbReference type="PROSITE" id="PS50928">
    <property type="entry name" value="ABC_TM1"/>
    <property type="match status" value="1"/>
</dbReference>
<reference evidence="11 12" key="1">
    <citation type="submission" date="2016-07" db="EMBL/GenBank/DDBJ databases">
        <title>Characterization of isolates of Eisenbergiella tayi derived from blood cultures, using whole genome sequencing.</title>
        <authorList>
            <person name="Burdz T."/>
            <person name="Wiebe D."/>
            <person name="Huynh C."/>
            <person name="Bernard K."/>
        </authorList>
    </citation>
    <scope>NUCLEOTIDE SEQUENCE [LARGE SCALE GENOMIC DNA]</scope>
    <source>
        <strain evidence="9 11">NML 110608</strain>
        <strain evidence="10 12">NML 120489</strain>
    </source>
</reference>
<protein>
    <submittedName>
        <fullName evidence="10">Putative aliphatic sulfonates transport permease protein SsuC</fullName>
    </submittedName>
</protein>
<proteinExistence type="inferred from homology"/>
<gene>
    <name evidence="10" type="primary">ssuC_2</name>
    <name evidence="9" type="synonym">ssuC_1</name>
    <name evidence="10" type="ORF">BEH84_01827</name>
    <name evidence="9" type="ORF">BEI61_00926</name>
</gene>
<dbReference type="Proteomes" id="UP000094067">
    <property type="component" value="Unassembled WGS sequence"/>
</dbReference>